<evidence type="ECO:0000313" key="2">
    <source>
        <dbReference type="Proteomes" id="UP000034854"/>
    </source>
</evidence>
<gene>
    <name evidence="1" type="ORF">UU34_C0028G0004</name>
</gene>
<dbReference type="Proteomes" id="UP000034854">
    <property type="component" value="Unassembled WGS sequence"/>
</dbReference>
<name>A0A0G0WN57_9BACT</name>
<sequence>MSSEQETRKELPSEFPKIPKRLVERFIREDWEPLLEGQLDDLMAKEPFLWVYFDQASKRPNRGKDVIVGALIVHSLFNELEKEGIVLSPVSPDTIQAYVYGGIDARKYALADKSLSFEEREERKRQTDFNFPIPFSYCEENPALMTYIAQLGPGELTEGMITYHELKRWQFHAAQLAKQLGGN</sequence>
<accession>A0A0G0WN57</accession>
<dbReference type="AlphaFoldDB" id="A0A0G0WN57"/>
<organism evidence="1 2">
    <name type="scientific">Candidatus Curtissbacteria bacterium GW2011_GWA1_41_11</name>
    <dbReference type="NCBI Taxonomy" id="1618409"/>
    <lineage>
        <taxon>Bacteria</taxon>
        <taxon>Candidatus Curtissiibacteriota</taxon>
    </lineage>
</organism>
<evidence type="ECO:0000313" key="1">
    <source>
        <dbReference type="EMBL" id="KKR85885.1"/>
    </source>
</evidence>
<reference evidence="1 2" key="1">
    <citation type="journal article" date="2015" name="Nature">
        <title>rRNA introns, odd ribosomes, and small enigmatic genomes across a large radiation of phyla.</title>
        <authorList>
            <person name="Brown C.T."/>
            <person name="Hug L.A."/>
            <person name="Thomas B.C."/>
            <person name="Sharon I."/>
            <person name="Castelle C.J."/>
            <person name="Singh A."/>
            <person name="Wilkins M.J."/>
            <person name="Williams K.H."/>
            <person name="Banfield J.F."/>
        </authorList>
    </citation>
    <scope>NUCLEOTIDE SEQUENCE [LARGE SCALE GENOMIC DNA]</scope>
</reference>
<proteinExistence type="predicted"/>
<comment type="caution">
    <text evidence="1">The sequence shown here is derived from an EMBL/GenBank/DDBJ whole genome shotgun (WGS) entry which is preliminary data.</text>
</comment>
<dbReference type="EMBL" id="LCAG01000028">
    <property type="protein sequence ID" value="KKR85885.1"/>
    <property type="molecule type" value="Genomic_DNA"/>
</dbReference>
<protein>
    <submittedName>
        <fullName evidence="1">Uncharacterized protein</fullName>
    </submittedName>
</protein>